<dbReference type="RefSeq" id="WP_012876193.1">
    <property type="nucleotide sequence ID" value="NC_013526.1"/>
</dbReference>
<name>D1CHE1_THET1</name>
<feature type="signal peptide" evidence="1">
    <location>
        <begin position="1"/>
        <end position="21"/>
    </location>
</feature>
<reference evidence="3" key="1">
    <citation type="journal article" date="2010" name="Stand. Genomic Sci.">
        <title>Complete genome sequence of 'Thermobaculum terrenum' type strain (YNP1).</title>
        <authorList>
            <person name="Kiss H."/>
            <person name="Cleland D."/>
            <person name="Lapidus A."/>
            <person name="Lucas S."/>
            <person name="Glavina Del Rio T."/>
            <person name="Nolan M."/>
            <person name="Tice H."/>
            <person name="Han C."/>
            <person name="Goodwin L."/>
            <person name="Pitluck S."/>
            <person name="Liolios K."/>
            <person name="Ivanova N."/>
            <person name="Mavromatis K."/>
            <person name="Ovchinnikova G."/>
            <person name="Pati A."/>
            <person name="Chen A."/>
            <person name="Palaniappan K."/>
            <person name="Land M."/>
            <person name="Hauser L."/>
            <person name="Chang Y."/>
            <person name="Jeffries C."/>
            <person name="Lu M."/>
            <person name="Brettin T."/>
            <person name="Detter J."/>
            <person name="Goker M."/>
            <person name="Tindall B."/>
            <person name="Beck B."/>
            <person name="McDermott T."/>
            <person name="Woyke T."/>
            <person name="Bristow J."/>
            <person name="Eisen J."/>
            <person name="Markowitz V."/>
            <person name="Hugenholtz P."/>
            <person name="Kyrpides N."/>
            <person name="Klenk H."/>
            <person name="Cheng J."/>
        </authorList>
    </citation>
    <scope>NUCLEOTIDE SEQUENCE [LARGE SCALE GENOMIC DNA]</scope>
    <source>
        <strain evidence="3">ATCC BAA-798 / YNP1</strain>
    </source>
</reference>
<keyword evidence="3" id="KW-1185">Reference proteome</keyword>
<accession>D1CHE1</accession>
<gene>
    <name evidence="2" type="ordered locus">Tter_2263</name>
</gene>
<dbReference type="HOGENOM" id="CLU_2977832_0_0_0"/>
<dbReference type="KEGG" id="ttr:Tter_2263"/>
<dbReference type="AlphaFoldDB" id="D1CHE1"/>
<evidence type="ECO:0000313" key="3">
    <source>
        <dbReference type="Proteomes" id="UP000000323"/>
    </source>
</evidence>
<feature type="chain" id="PRO_5003021669" evidence="1">
    <location>
        <begin position="22"/>
        <end position="58"/>
    </location>
</feature>
<dbReference type="Proteomes" id="UP000000323">
    <property type="component" value="Chromosome 2"/>
</dbReference>
<protein>
    <submittedName>
        <fullName evidence="2">Uncharacterized protein</fullName>
    </submittedName>
</protein>
<evidence type="ECO:0000256" key="1">
    <source>
        <dbReference type="SAM" id="SignalP"/>
    </source>
</evidence>
<sequence length="58" mass="6284">MTKIFKVLLMFVLAFSTVSVAKAVWVDPGDNIRVTLQDDGRQIPDCTGNGYLGPVTQG</sequence>
<evidence type="ECO:0000313" key="2">
    <source>
        <dbReference type="EMBL" id="ACZ43162.1"/>
    </source>
</evidence>
<proteinExistence type="predicted"/>
<organism evidence="2 3">
    <name type="scientific">Thermobaculum terrenum (strain ATCC BAA-798 / CCMEE 7001 / YNP1)</name>
    <dbReference type="NCBI Taxonomy" id="525904"/>
    <lineage>
        <taxon>Bacteria</taxon>
        <taxon>Bacillati</taxon>
        <taxon>Chloroflexota</taxon>
        <taxon>Chloroflexia</taxon>
        <taxon>Candidatus Thermobaculales</taxon>
        <taxon>Candidatus Thermobaculaceae</taxon>
        <taxon>Thermobaculum</taxon>
    </lineage>
</organism>
<dbReference type="STRING" id="525904.Tter_2263"/>
<keyword evidence="1" id="KW-0732">Signal</keyword>
<dbReference type="EMBL" id="CP001826">
    <property type="protein sequence ID" value="ACZ43162.1"/>
    <property type="molecule type" value="Genomic_DNA"/>
</dbReference>